<organism evidence="2 3">
    <name type="scientific">candidate division WWE3 bacterium</name>
    <dbReference type="NCBI Taxonomy" id="2053526"/>
    <lineage>
        <taxon>Bacteria</taxon>
        <taxon>Katanobacteria</taxon>
    </lineage>
</organism>
<dbReference type="Proteomes" id="UP000699691">
    <property type="component" value="Unassembled WGS sequence"/>
</dbReference>
<reference evidence="2" key="1">
    <citation type="submission" date="2020-04" db="EMBL/GenBank/DDBJ databases">
        <authorList>
            <person name="Zhang T."/>
        </authorList>
    </citation>
    <scope>NUCLEOTIDE SEQUENCE</scope>
    <source>
        <strain evidence="2">HKST-UBA02</strain>
    </source>
</reference>
<evidence type="ECO:0000313" key="2">
    <source>
        <dbReference type="EMBL" id="MCA9397364.1"/>
    </source>
</evidence>
<comment type="caution">
    <text evidence="2">The sequence shown here is derived from an EMBL/GenBank/DDBJ whole genome shotgun (WGS) entry which is preliminary data.</text>
</comment>
<keyword evidence="1" id="KW-1133">Transmembrane helix</keyword>
<accession>A0A955LW84</accession>
<keyword evidence="1" id="KW-0472">Membrane</keyword>
<evidence type="ECO:0000313" key="3">
    <source>
        <dbReference type="Proteomes" id="UP000699691"/>
    </source>
</evidence>
<protein>
    <submittedName>
        <fullName evidence="2">Uncharacterized protein</fullName>
    </submittedName>
</protein>
<evidence type="ECO:0000256" key="1">
    <source>
        <dbReference type="SAM" id="Phobius"/>
    </source>
</evidence>
<feature type="transmembrane region" description="Helical" evidence="1">
    <location>
        <begin position="20"/>
        <end position="38"/>
    </location>
</feature>
<dbReference type="AlphaFoldDB" id="A0A955LW84"/>
<gene>
    <name evidence="2" type="ORF">KC573_00920</name>
</gene>
<proteinExistence type="predicted"/>
<reference evidence="2" key="2">
    <citation type="journal article" date="2021" name="Microbiome">
        <title>Successional dynamics and alternative stable states in a saline activated sludge microbial community over 9 years.</title>
        <authorList>
            <person name="Wang Y."/>
            <person name="Ye J."/>
            <person name="Ju F."/>
            <person name="Liu L."/>
            <person name="Boyd J.A."/>
            <person name="Deng Y."/>
            <person name="Parks D.H."/>
            <person name="Jiang X."/>
            <person name="Yin X."/>
            <person name="Woodcroft B.J."/>
            <person name="Tyson G.W."/>
            <person name="Hugenholtz P."/>
            <person name="Polz M.F."/>
            <person name="Zhang T."/>
        </authorList>
    </citation>
    <scope>NUCLEOTIDE SEQUENCE</scope>
    <source>
        <strain evidence="2">HKST-UBA02</strain>
    </source>
</reference>
<dbReference type="EMBL" id="JAGQKY010000024">
    <property type="protein sequence ID" value="MCA9397364.1"/>
    <property type="molecule type" value="Genomic_DNA"/>
</dbReference>
<sequence length="142" mass="15237">MKKHPQTMHNIKKNFSNKGFVALFVVVIISAGALLMSYNASYLSLGELDLGVTNQKGYETLAIAEGCAEEALGQIRQNSNYGLSSGTIQYTVGSGSCTVTVTDIGGNQRQITSSATVTNYHKRVQVILTIGSTLSIDSWTEL</sequence>
<keyword evidence="1" id="KW-0812">Transmembrane</keyword>
<name>A0A955LW84_UNCKA</name>